<evidence type="ECO:0000256" key="1">
    <source>
        <dbReference type="SAM" id="Phobius"/>
    </source>
</evidence>
<dbReference type="EMBL" id="BAABFX010000010">
    <property type="protein sequence ID" value="GAA4389891.1"/>
    <property type="molecule type" value="Genomic_DNA"/>
</dbReference>
<dbReference type="SUPFAM" id="SSF81324">
    <property type="entry name" value="Voltage-gated potassium channels"/>
    <property type="match status" value="1"/>
</dbReference>
<protein>
    <submittedName>
        <fullName evidence="3">Potassium channel family protein</fullName>
    </submittedName>
</protein>
<dbReference type="RefSeq" id="WP_159901617.1">
    <property type="nucleotide sequence ID" value="NZ_BAABFX010000010.1"/>
</dbReference>
<keyword evidence="1" id="KW-1133">Transmembrane helix</keyword>
<dbReference type="GO" id="GO:0034220">
    <property type="term" value="P:monoatomic ion transmembrane transport"/>
    <property type="evidence" value="ECO:0007669"/>
    <property type="project" value="UniProtKB-KW"/>
</dbReference>
<accession>A0ABP8JFB6</accession>
<reference evidence="4" key="1">
    <citation type="journal article" date="2019" name="Int. J. Syst. Evol. Microbiol.">
        <title>The Global Catalogue of Microorganisms (GCM) 10K type strain sequencing project: providing services to taxonomists for standard genome sequencing and annotation.</title>
        <authorList>
            <consortium name="The Broad Institute Genomics Platform"/>
            <consortium name="The Broad Institute Genome Sequencing Center for Infectious Disease"/>
            <person name="Wu L."/>
            <person name="Ma J."/>
        </authorList>
    </citation>
    <scope>NUCLEOTIDE SEQUENCE [LARGE SCALE GENOMIC DNA]</scope>
    <source>
        <strain evidence="4">JCM 17738</strain>
    </source>
</reference>
<proteinExistence type="predicted"/>
<name>A0ABP8JFB6_9MICO</name>
<keyword evidence="3" id="KW-0813">Transport</keyword>
<comment type="caution">
    <text evidence="3">The sequence shown here is derived from an EMBL/GenBank/DDBJ whole genome shotgun (WGS) entry which is preliminary data.</text>
</comment>
<evidence type="ECO:0000313" key="3">
    <source>
        <dbReference type="EMBL" id="GAA4389891.1"/>
    </source>
</evidence>
<evidence type="ECO:0000259" key="2">
    <source>
        <dbReference type="Pfam" id="PF07885"/>
    </source>
</evidence>
<feature type="domain" description="Potassium channel" evidence="2">
    <location>
        <begin position="71"/>
        <end position="149"/>
    </location>
</feature>
<feature type="transmembrane region" description="Helical" evidence="1">
    <location>
        <begin position="125"/>
        <end position="145"/>
    </location>
</feature>
<dbReference type="InterPro" id="IPR013099">
    <property type="entry name" value="K_chnl_dom"/>
</dbReference>
<feature type="transmembrane region" description="Helical" evidence="1">
    <location>
        <begin position="34"/>
        <end position="54"/>
    </location>
</feature>
<sequence length="157" mass="17423">MRRVLRGRWLKALLEGLGIITTFYLVPVRADREFGLRFVLTTLALVGLAVVIVRHVRRGNDPIDRLILILVAAVATLALAFYAAATVPGQFVGLETRTDALYFAVVTMATIGYGDIHPVGQLSRVLVMVAVLFQFVFVTTLISTITRRLRLRDTDEP</sequence>
<dbReference type="Proteomes" id="UP001500390">
    <property type="component" value="Unassembled WGS sequence"/>
</dbReference>
<dbReference type="Pfam" id="PF07885">
    <property type="entry name" value="Ion_trans_2"/>
    <property type="match status" value="1"/>
</dbReference>
<keyword evidence="4" id="KW-1185">Reference proteome</keyword>
<feature type="transmembrane region" description="Helical" evidence="1">
    <location>
        <begin position="66"/>
        <end position="85"/>
    </location>
</feature>
<keyword evidence="3" id="KW-0407">Ion channel</keyword>
<evidence type="ECO:0000313" key="4">
    <source>
        <dbReference type="Proteomes" id="UP001500390"/>
    </source>
</evidence>
<organism evidence="3 4">
    <name type="scientific">Ornithinibacter aureus</name>
    <dbReference type="NCBI Taxonomy" id="622664"/>
    <lineage>
        <taxon>Bacteria</taxon>
        <taxon>Bacillati</taxon>
        <taxon>Actinomycetota</taxon>
        <taxon>Actinomycetes</taxon>
        <taxon>Micrococcales</taxon>
        <taxon>Intrasporangiaceae</taxon>
        <taxon>Ornithinibacter</taxon>
    </lineage>
</organism>
<keyword evidence="3" id="KW-0406">Ion transport</keyword>
<gene>
    <name evidence="3" type="ORF">GCM10023153_06580</name>
</gene>
<keyword evidence="1" id="KW-0812">Transmembrane</keyword>
<dbReference type="Gene3D" id="1.10.287.70">
    <property type="match status" value="1"/>
</dbReference>
<keyword evidence="1" id="KW-0472">Membrane</keyword>
<feature type="transmembrane region" description="Helical" evidence="1">
    <location>
        <begin position="12"/>
        <end position="28"/>
    </location>
</feature>